<dbReference type="GO" id="GO:0005737">
    <property type="term" value="C:cytoplasm"/>
    <property type="evidence" value="ECO:0007669"/>
    <property type="project" value="TreeGrafter"/>
</dbReference>
<dbReference type="EMBL" id="OMOQ01000002">
    <property type="protein sequence ID" value="SPH23491.1"/>
    <property type="molecule type" value="Genomic_DNA"/>
</dbReference>
<organism evidence="8 9">
    <name type="scientific">Albidovulum aquaemixtae</name>
    <dbReference type="NCBI Taxonomy" id="1542388"/>
    <lineage>
        <taxon>Bacteria</taxon>
        <taxon>Pseudomonadati</taxon>
        <taxon>Pseudomonadota</taxon>
        <taxon>Alphaproteobacteria</taxon>
        <taxon>Rhodobacterales</taxon>
        <taxon>Paracoccaceae</taxon>
        <taxon>Albidovulum</taxon>
    </lineage>
</organism>
<evidence type="ECO:0000313" key="8">
    <source>
        <dbReference type="EMBL" id="SPH23491.1"/>
    </source>
</evidence>
<keyword evidence="9" id="KW-1185">Reference proteome</keyword>
<sequence length="472" mass="49268">MNLEDTGTGLFPTASDRERIDAELTRMLAASRTGRRASAVTPGADLAAYREALAAVDFAAARDLTDLLGWTVAALETGIVHMTHPSYFGLFNPAPTFPSECADRIAAAFNPQLAVWSHAPVCVEIEAHMIRAVAARAGLPDRSGGHFTSGGAEANATALTCALTQANDGFGSEGVFAFSGRPVFYASAESHLAWLKIAHQAGIGREAARLVATDGSGRMDAGALVAAIERDIAAGCVPVMIAATAGTTNAGMIDPLRDCARIAAKHDLWLHVDAAWAGAMIASPILAPLLDGIVAADSVTIDAHKWFATTMGCGMFLTARPEVLSQAFQVSASYMPSNLPSTDPYVNSIQWSRRFLGLRLFLSLASVGWAGYAAHVEHAVTLVQQLADRVCASRWTVANDPSAGVLCLHAPDGAPPPVDIVRDVLGTGEAWLSVAKLEGTDVVRVCATNGMTSAADIDALAVLLDQAAKAQA</sequence>
<dbReference type="Gene3D" id="3.40.640.10">
    <property type="entry name" value="Type I PLP-dependent aspartate aminotransferase-like (Major domain)"/>
    <property type="match status" value="1"/>
</dbReference>
<evidence type="ECO:0000313" key="9">
    <source>
        <dbReference type="Proteomes" id="UP000244924"/>
    </source>
</evidence>
<evidence type="ECO:0000256" key="4">
    <source>
        <dbReference type="ARBA" id="ARBA00022898"/>
    </source>
</evidence>
<dbReference type="OrthoDB" id="9803665at2"/>
<dbReference type="PANTHER" id="PTHR11999:SF70">
    <property type="entry name" value="MIP05841P"/>
    <property type="match status" value="1"/>
</dbReference>
<proteinExistence type="inferred from homology"/>
<dbReference type="RefSeq" id="WP_108853593.1">
    <property type="nucleotide sequence ID" value="NZ_OMOQ01000002.1"/>
</dbReference>
<dbReference type="EC" id="4.1.1.86" evidence="8"/>
<feature type="modified residue" description="N6-(pyridoxal phosphate)lysine" evidence="6">
    <location>
        <position position="305"/>
    </location>
</feature>
<dbReference type="Gene3D" id="3.90.1150.10">
    <property type="entry name" value="Aspartate Aminotransferase, domain 1"/>
    <property type="match status" value="1"/>
</dbReference>
<dbReference type="GO" id="GO:0033983">
    <property type="term" value="F:diaminobutyrate decarboxylase activity"/>
    <property type="evidence" value="ECO:0007669"/>
    <property type="project" value="UniProtKB-EC"/>
</dbReference>
<accession>A0A2R8BJL6</accession>
<comment type="similarity">
    <text evidence="2 7">Belongs to the group II decarboxylase family.</text>
</comment>
<gene>
    <name evidence="8" type="primary">ddc</name>
    <name evidence="8" type="ORF">DEA8626_02554</name>
</gene>
<dbReference type="InterPro" id="IPR015421">
    <property type="entry name" value="PyrdxlP-dep_Trfase_major"/>
</dbReference>
<dbReference type="GO" id="GO:0019752">
    <property type="term" value="P:carboxylic acid metabolic process"/>
    <property type="evidence" value="ECO:0007669"/>
    <property type="project" value="InterPro"/>
</dbReference>
<evidence type="ECO:0000256" key="2">
    <source>
        <dbReference type="ARBA" id="ARBA00009533"/>
    </source>
</evidence>
<dbReference type="Proteomes" id="UP000244924">
    <property type="component" value="Unassembled WGS sequence"/>
</dbReference>
<keyword evidence="4 6" id="KW-0663">Pyridoxal phosphate</keyword>
<dbReference type="PANTHER" id="PTHR11999">
    <property type="entry name" value="GROUP II PYRIDOXAL-5-PHOSPHATE DECARBOXYLASE"/>
    <property type="match status" value="1"/>
</dbReference>
<dbReference type="GO" id="GO:0030170">
    <property type="term" value="F:pyridoxal phosphate binding"/>
    <property type="evidence" value="ECO:0007669"/>
    <property type="project" value="InterPro"/>
</dbReference>
<dbReference type="Pfam" id="PF00282">
    <property type="entry name" value="Pyridoxal_deC"/>
    <property type="match status" value="1"/>
</dbReference>
<reference evidence="8 9" key="1">
    <citation type="submission" date="2018-03" db="EMBL/GenBank/DDBJ databases">
        <authorList>
            <person name="Keele B.F."/>
        </authorList>
    </citation>
    <scope>NUCLEOTIDE SEQUENCE [LARGE SCALE GENOMIC DNA]</scope>
    <source>
        <strain evidence="8 9">CECT 8626</strain>
    </source>
</reference>
<dbReference type="InterPro" id="IPR010977">
    <property type="entry name" value="Aromatic_deC"/>
</dbReference>
<dbReference type="InterPro" id="IPR002129">
    <property type="entry name" value="PyrdxlP-dep_de-COase"/>
</dbReference>
<evidence type="ECO:0000256" key="7">
    <source>
        <dbReference type="RuleBase" id="RU000382"/>
    </source>
</evidence>
<dbReference type="SUPFAM" id="SSF53383">
    <property type="entry name" value="PLP-dependent transferases"/>
    <property type="match status" value="1"/>
</dbReference>
<dbReference type="AlphaFoldDB" id="A0A2R8BJL6"/>
<evidence type="ECO:0000256" key="3">
    <source>
        <dbReference type="ARBA" id="ARBA00022793"/>
    </source>
</evidence>
<name>A0A2R8BJL6_9RHOB</name>
<evidence type="ECO:0000256" key="6">
    <source>
        <dbReference type="PIRSR" id="PIRSR602129-50"/>
    </source>
</evidence>
<comment type="cofactor">
    <cofactor evidence="1 6 7">
        <name>pyridoxal 5'-phosphate</name>
        <dbReference type="ChEBI" id="CHEBI:597326"/>
    </cofactor>
</comment>
<keyword evidence="3" id="KW-0210">Decarboxylase</keyword>
<keyword evidence="5 7" id="KW-0456">Lyase</keyword>
<evidence type="ECO:0000256" key="5">
    <source>
        <dbReference type="ARBA" id="ARBA00023239"/>
    </source>
</evidence>
<evidence type="ECO:0000256" key="1">
    <source>
        <dbReference type="ARBA" id="ARBA00001933"/>
    </source>
</evidence>
<dbReference type="InterPro" id="IPR015424">
    <property type="entry name" value="PyrdxlP-dep_Trfase"/>
</dbReference>
<dbReference type="InterPro" id="IPR015422">
    <property type="entry name" value="PyrdxlP-dep_Trfase_small"/>
</dbReference>
<protein>
    <submittedName>
        <fullName evidence="8">L-2,4-diaminobutyrate decarboxylase</fullName>
        <ecNumber evidence="8">4.1.1.86</ecNumber>
    </submittedName>
</protein>